<protein>
    <submittedName>
        <fullName evidence="6">AcrR family transcriptional regulator</fullName>
    </submittedName>
</protein>
<reference evidence="6 7" key="1">
    <citation type="submission" date="2020-08" db="EMBL/GenBank/DDBJ databases">
        <title>Genomic Encyclopedia of Type Strains, Phase IV (KMG-IV): sequencing the most valuable type-strain genomes for metagenomic binning, comparative biology and taxonomic classification.</title>
        <authorList>
            <person name="Goeker M."/>
        </authorList>
    </citation>
    <scope>NUCLEOTIDE SEQUENCE [LARGE SCALE GENOMIC DNA]</scope>
    <source>
        <strain evidence="6 7">DSM 27163</strain>
    </source>
</reference>
<dbReference type="AlphaFoldDB" id="A0A7W9B710"/>
<comment type="caution">
    <text evidence="6">The sequence shown here is derived from an EMBL/GenBank/DDBJ whole genome shotgun (WGS) entry which is preliminary data.</text>
</comment>
<evidence type="ECO:0000313" key="7">
    <source>
        <dbReference type="Proteomes" id="UP000537161"/>
    </source>
</evidence>
<dbReference type="PRINTS" id="PR00455">
    <property type="entry name" value="HTHTETR"/>
</dbReference>
<dbReference type="GO" id="GO:0003700">
    <property type="term" value="F:DNA-binding transcription factor activity"/>
    <property type="evidence" value="ECO:0007669"/>
    <property type="project" value="TreeGrafter"/>
</dbReference>
<feature type="domain" description="HTH tetR-type" evidence="5">
    <location>
        <begin position="21"/>
        <end position="81"/>
    </location>
</feature>
<keyword evidence="3" id="KW-0804">Transcription</keyword>
<organism evidence="6 7">
    <name type="scientific">Sphingopyxis panaciterrulae</name>
    <dbReference type="NCBI Taxonomy" id="462372"/>
    <lineage>
        <taxon>Bacteria</taxon>
        <taxon>Pseudomonadati</taxon>
        <taxon>Pseudomonadota</taxon>
        <taxon>Alphaproteobacteria</taxon>
        <taxon>Sphingomonadales</taxon>
        <taxon>Sphingomonadaceae</taxon>
        <taxon>Sphingopyxis</taxon>
    </lineage>
</organism>
<dbReference type="SUPFAM" id="SSF46689">
    <property type="entry name" value="Homeodomain-like"/>
    <property type="match status" value="1"/>
</dbReference>
<evidence type="ECO:0000256" key="1">
    <source>
        <dbReference type="ARBA" id="ARBA00023015"/>
    </source>
</evidence>
<dbReference type="InterPro" id="IPR050109">
    <property type="entry name" value="HTH-type_TetR-like_transc_reg"/>
</dbReference>
<dbReference type="PANTHER" id="PTHR30055:SF240">
    <property type="entry name" value="HTH-TYPE TRANSCRIPTIONAL REGULATOR ACRR"/>
    <property type="match status" value="1"/>
</dbReference>
<keyword evidence="7" id="KW-1185">Reference proteome</keyword>
<dbReference type="Pfam" id="PF17932">
    <property type="entry name" value="TetR_C_24"/>
    <property type="match status" value="1"/>
</dbReference>
<dbReference type="RefSeq" id="WP_184098526.1">
    <property type="nucleotide sequence ID" value="NZ_JACIJH010000007.1"/>
</dbReference>
<keyword evidence="1" id="KW-0805">Transcription regulation</keyword>
<dbReference type="GO" id="GO:0000976">
    <property type="term" value="F:transcription cis-regulatory region binding"/>
    <property type="evidence" value="ECO:0007669"/>
    <property type="project" value="TreeGrafter"/>
</dbReference>
<dbReference type="SUPFAM" id="SSF48498">
    <property type="entry name" value="Tetracyclin repressor-like, C-terminal domain"/>
    <property type="match status" value="1"/>
</dbReference>
<accession>A0A7W9B710</accession>
<dbReference type="InterPro" id="IPR023772">
    <property type="entry name" value="DNA-bd_HTH_TetR-type_CS"/>
</dbReference>
<sequence>MPSDKPRGARSKRSIKAEIDEIKRREILAEAVRLFYENGFDTTTLESIADALGVTKPYIYSRFSSKMDILAAICLLGAAPAQKTVEFSTTLGGDAPTQLAQVMEYFITLQIAHRMEVALFFRDAHNLPPDKSREIDKSRMAFHKMLCSILDEGKKAGDFHFDNVSLTASALGGMASWIFTWYQPDGRWTSPVVAKSIAKLSLKTAGKS</sequence>
<keyword evidence="2 4" id="KW-0238">DNA-binding</keyword>
<dbReference type="InterPro" id="IPR009057">
    <property type="entry name" value="Homeodomain-like_sf"/>
</dbReference>
<dbReference type="Pfam" id="PF00440">
    <property type="entry name" value="TetR_N"/>
    <property type="match status" value="1"/>
</dbReference>
<dbReference type="InterPro" id="IPR001647">
    <property type="entry name" value="HTH_TetR"/>
</dbReference>
<dbReference type="InterPro" id="IPR041490">
    <property type="entry name" value="KstR2_TetR_C"/>
</dbReference>
<evidence type="ECO:0000256" key="2">
    <source>
        <dbReference type="ARBA" id="ARBA00023125"/>
    </source>
</evidence>
<evidence type="ECO:0000256" key="3">
    <source>
        <dbReference type="ARBA" id="ARBA00023163"/>
    </source>
</evidence>
<gene>
    <name evidence="6" type="ORF">FHR21_002406</name>
</gene>
<name>A0A7W9B710_9SPHN</name>
<dbReference type="PROSITE" id="PS50977">
    <property type="entry name" value="HTH_TETR_2"/>
    <property type="match status" value="1"/>
</dbReference>
<evidence type="ECO:0000256" key="4">
    <source>
        <dbReference type="PROSITE-ProRule" id="PRU00335"/>
    </source>
</evidence>
<dbReference type="EMBL" id="JACIJH010000007">
    <property type="protein sequence ID" value="MBB5707044.1"/>
    <property type="molecule type" value="Genomic_DNA"/>
</dbReference>
<evidence type="ECO:0000259" key="5">
    <source>
        <dbReference type="PROSITE" id="PS50977"/>
    </source>
</evidence>
<evidence type="ECO:0000313" key="6">
    <source>
        <dbReference type="EMBL" id="MBB5707044.1"/>
    </source>
</evidence>
<dbReference type="Proteomes" id="UP000537161">
    <property type="component" value="Unassembled WGS sequence"/>
</dbReference>
<dbReference type="InterPro" id="IPR036271">
    <property type="entry name" value="Tet_transcr_reg_TetR-rel_C_sf"/>
</dbReference>
<dbReference type="PROSITE" id="PS01081">
    <property type="entry name" value="HTH_TETR_1"/>
    <property type="match status" value="1"/>
</dbReference>
<dbReference type="PANTHER" id="PTHR30055">
    <property type="entry name" value="HTH-TYPE TRANSCRIPTIONAL REGULATOR RUTR"/>
    <property type="match status" value="1"/>
</dbReference>
<dbReference type="Gene3D" id="1.10.357.10">
    <property type="entry name" value="Tetracycline Repressor, domain 2"/>
    <property type="match status" value="1"/>
</dbReference>
<proteinExistence type="predicted"/>
<feature type="DNA-binding region" description="H-T-H motif" evidence="4">
    <location>
        <begin position="44"/>
        <end position="63"/>
    </location>
</feature>